<dbReference type="InterPro" id="IPR036291">
    <property type="entry name" value="NAD(P)-bd_dom_sf"/>
</dbReference>
<dbReference type="EMBL" id="CAMGZC010000105">
    <property type="protein sequence ID" value="CAI0643410.1"/>
    <property type="molecule type" value="Genomic_DNA"/>
</dbReference>
<dbReference type="Proteomes" id="UP001152533">
    <property type="component" value="Unassembled WGS sequence"/>
</dbReference>
<reference evidence="4" key="1">
    <citation type="submission" date="2022-08" db="EMBL/GenBank/DDBJ databases">
        <authorList>
            <person name="Giroux E."/>
            <person name="Giroux E."/>
        </authorList>
    </citation>
    <scope>NUCLEOTIDE SEQUENCE</scope>
    <source>
        <strain evidence="4">H1091258</strain>
    </source>
</reference>
<sequence length="322" mass="33590">MSASDTTSPTALCLTSVGSSLVPSKQPIPRPGGGETLVRVHATGLLPLDQKLRDLGVFNISSRLPITLGIDVVGEVVEHGPQPSNTQVPTSYPAVGTKVLFQGNLRRRHAGGLASFVLANTEYLIPVPETISVVEAATLVTNPFTAALSLFHQSGLDFPFPGTDPIFGTIALTWLSSAPSSFAFLRALGATHVINRSSPSITATVQSILGSSVINVVEAYASGHPTLAVSLFEVSGVSRTIMMLASSTGADTAALADKGTSLHNVYGSFEAHPIVFQRWAAALPKWLSTGDMVILPHRVIRGLNPQAVNAALDDIGKGGGVR</sequence>
<evidence type="ECO:0000313" key="4">
    <source>
        <dbReference type="EMBL" id="CAI0643410.1"/>
    </source>
</evidence>
<comment type="caution">
    <text evidence="4">The sequence shown here is derived from an EMBL/GenBank/DDBJ whole genome shotgun (WGS) entry which is preliminary data.</text>
</comment>
<keyword evidence="5" id="KW-1185">Reference proteome</keyword>
<proteinExistence type="inferred from homology"/>
<dbReference type="InterPro" id="IPR047122">
    <property type="entry name" value="Trans-enoyl_RdTase-like"/>
</dbReference>
<protein>
    <recommendedName>
        <fullName evidence="3">Alcohol dehydrogenase-like N-terminal domain-containing protein</fullName>
    </recommendedName>
</protein>
<gene>
    <name evidence="4" type="ORF">CGXH109_LOCUS25337</name>
</gene>
<dbReference type="InterPro" id="IPR013154">
    <property type="entry name" value="ADH-like_N"/>
</dbReference>
<dbReference type="PANTHER" id="PTHR45348">
    <property type="entry name" value="HYPOTHETICAL OXIDOREDUCTASE (EUROFUNG)"/>
    <property type="match status" value="1"/>
</dbReference>
<dbReference type="InterPro" id="IPR011032">
    <property type="entry name" value="GroES-like_sf"/>
</dbReference>
<organism evidence="4 5">
    <name type="scientific">Colletotrichum noveboracense</name>
    <dbReference type="NCBI Taxonomy" id="2664923"/>
    <lineage>
        <taxon>Eukaryota</taxon>
        <taxon>Fungi</taxon>
        <taxon>Dikarya</taxon>
        <taxon>Ascomycota</taxon>
        <taxon>Pezizomycotina</taxon>
        <taxon>Sordariomycetes</taxon>
        <taxon>Hypocreomycetidae</taxon>
        <taxon>Glomerellales</taxon>
        <taxon>Glomerellaceae</taxon>
        <taxon>Colletotrichum</taxon>
        <taxon>Colletotrichum gloeosporioides species complex</taxon>
    </lineage>
</organism>
<dbReference type="PANTHER" id="PTHR45348:SF2">
    <property type="entry name" value="ZINC-TYPE ALCOHOL DEHYDROGENASE-LIKE PROTEIN C2E1P3.01"/>
    <property type="match status" value="1"/>
</dbReference>
<dbReference type="AlphaFoldDB" id="A0A9W4WBU3"/>
<dbReference type="Pfam" id="PF08240">
    <property type="entry name" value="ADH_N"/>
    <property type="match status" value="1"/>
</dbReference>
<name>A0A9W4WBU3_9PEZI</name>
<dbReference type="Gene3D" id="3.90.180.10">
    <property type="entry name" value="Medium-chain alcohol dehydrogenases, catalytic domain"/>
    <property type="match status" value="2"/>
</dbReference>
<feature type="domain" description="Alcohol dehydrogenase-like N-terminal" evidence="3">
    <location>
        <begin position="34"/>
        <end position="129"/>
    </location>
</feature>
<dbReference type="SUPFAM" id="SSF51735">
    <property type="entry name" value="NAD(P)-binding Rossmann-fold domains"/>
    <property type="match status" value="1"/>
</dbReference>
<dbReference type="GO" id="GO:0016651">
    <property type="term" value="F:oxidoreductase activity, acting on NAD(P)H"/>
    <property type="evidence" value="ECO:0007669"/>
    <property type="project" value="InterPro"/>
</dbReference>
<keyword evidence="2" id="KW-0560">Oxidoreductase</keyword>
<accession>A0A9W4WBU3</accession>
<dbReference type="SUPFAM" id="SSF50129">
    <property type="entry name" value="GroES-like"/>
    <property type="match status" value="1"/>
</dbReference>
<dbReference type="Gene3D" id="3.40.50.720">
    <property type="entry name" value="NAD(P)-binding Rossmann-like Domain"/>
    <property type="match status" value="1"/>
</dbReference>
<comment type="similarity">
    <text evidence="1">Belongs to the zinc-containing alcohol dehydrogenase family.</text>
</comment>
<evidence type="ECO:0000313" key="5">
    <source>
        <dbReference type="Proteomes" id="UP001152533"/>
    </source>
</evidence>
<evidence type="ECO:0000256" key="1">
    <source>
        <dbReference type="ARBA" id="ARBA00008072"/>
    </source>
</evidence>
<evidence type="ECO:0000259" key="3">
    <source>
        <dbReference type="Pfam" id="PF08240"/>
    </source>
</evidence>
<evidence type="ECO:0000256" key="2">
    <source>
        <dbReference type="ARBA" id="ARBA00023002"/>
    </source>
</evidence>